<comment type="caution">
    <text evidence="2">The sequence shown here is derived from an EMBL/GenBank/DDBJ whole genome shotgun (WGS) entry which is preliminary data.</text>
</comment>
<evidence type="ECO:0000256" key="1">
    <source>
        <dbReference type="SAM" id="Phobius"/>
    </source>
</evidence>
<reference evidence="2 3" key="1">
    <citation type="submission" date="2018-01" db="EMBL/GenBank/DDBJ databases">
        <title>Genomic Sequence of Chromobacterium MWU13-2610 from wild cranberry bogs within the Cape Cod National Seashore.</title>
        <authorList>
            <person name="O'Hara-Hanley K."/>
            <person name="Soby S."/>
            <person name="Harrison A."/>
        </authorList>
    </citation>
    <scope>NUCLEOTIDE SEQUENCE [LARGE SCALE GENOMIC DNA]</scope>
    <source>
        <strain evidence="2 3">MWU13-2610</strain>
    </source>
</reference>
<keyword evidence="3" id="KW-1185">Reference proteome</keyword>
<evidence type="ECO:0000313" key="3">
    <source>
        <dbReference type="Proteomes" id="UP000236416"/>
    </source>
</evidence>
<organism evidence="2 3">
    <name type="scientific">Chromobacterium sinusclupearum</name>
    <dbReference type="NCBI Taxonomy" id="2077146"/>
    <lineage>
        <taxon>Bacteria</taxon>
        <taxon>Pseudomonadati</taxon>
        <taxon>Pseudomonadota</taxon>
        <taxon>Betaproteobacteria</taxon>
        <taxon>Neisseriales</taxon>
        <taxon>Chromobacteriaceae</taxon>
        <taxon>Chromobacterium</taxon>
    </lineage>
</organism>
<evidence type="ECO:0000313" key="2">
    <source>
        <dbReference type="EMBL" id="POB00228.1"/>
    </source>
</evidence>
<dbReference type="AlphaFoldDB" id="A0A2K4MT76"/>
<gene>
    <name evidence="2" type="ORF">C2134_02185</name>
</gene>
<accession>A0A2K4MT76</accession>
<dbReference type="Proteomes" id="UP000236416">
    <property type="component" value="Unassembled WGS sequence"/>
</dbReference>
<dbReference type="EMBL" id="PPTF01000010">
    <property type="protein sequence ID" value="POB00228.1"/>
    <property type="molecule type" value="Genomic_DNA"/>
</dbReference>
<sequence length="64" mass="7385">MAADGWRSLSNSHQHFATVARRSRLIAERPPSAWLLIVVLFRTLWFAYTAAITKMVRRGREEGQ</sequence>
<feature type="transmembrane region" description="Helical" evidence="1">
    <location>
        <begin position="33"/>
        <end position="51"/>
    </location>
</feature>
<protein>
    <submittedName>
        <fullName evidence="2">Uncharacterized protein</fullName>
    </submittedName>
</protein>
<keyword evidence="1" id="KW-0812">Transmembrane</keyword>
<name>A0A2K4MT76_9NEIS</name>
<proteinExistence type="predicted"/>
<keyword evidence="1" id="KW-0472">Membrane</keyword>
<keyword evidence="1" id="KW-1133">Transmembrane helix</keyword>